<feature type="region of interest" description="Disordered" evidence="1">
    <location>
        <begin position="23"/>
        <end position="134"/>
    </location>
</feature>
<comment type="caution">
    <text evidence="2">The sequence shown here is derived from an EMBL/GenBank/DDBJ whole genome shotgun (WGS) entry which is preliminary data.</text>
</comment>
<feature type="compositionally biased region" description="Polar residues" evidence="1">
    <location>
        <begin position="74"/>
        <end position="84"/>
    </location>
</feature>
<dbReference type="AlphaFoldDB" id="A0A1C7LXK9"/>
<dbReference type="EMBL" id="LUGG01000019">
    <property type="protein sequence ID" value="OBZ68759.1"/>
    <property type="molecule type" value="Genomic_DNA"/>
</dbReference>
<dbReference type="STRING" id="5627.A0A1C7LXK9"/>
<sequence>MTTQPPQSLPSFAQAFSAPSLSRISNASNALPPIHNNRSPPFDHDRRSPSVHDSPQTSNMEPRQNTRKRIHAESSMQGNDNSSESDGRRSPRIVRIKEEADYDTLPSSQPKSALQPQDAQHITDPPQPSASKRRRVTISGISHPINTDVTAPSSDPNKSISPVVMGFTIGRDDPAALEQRRGSTAGIVSTATPSVNVVNAPPPVTTVKRRLKFIPRDERAGAAQTCL</sequence>
<protein>
    <submittedName>
        <fullName evidence="2">Uncharacterized protein</fullName>
    </submittedName>
</protein>
<evidence type="ECO:0000313" key="3">
    <source>
        <dbReference type="Proteomes" id="UP000092993"/>
    </source>
</evidence>
<reference evidence="2 3" key="1">
    <citation type="submission" date="2016-03" db="EMBL/GenBank/DDBJ databases">
        <title>Whole genome sequencing of Grifola frondosa 9006-11.</title>
        <authorList>
            <person name="Min B."/>
            <person name="Park H."/>
            <person name="Kim J.-G."/>
            <person name="Cho H."/>
            <person name="Oh Y.-L."/>
            <person name="Kong W.-S."/>
            <person name="Choi I.-G."/>
        </authorList>
    </citation>
    <scope>NUCLEOTIDE SEQUENCE [LARGE SCALE GENOMIC DNA]</scope>
    <source>
        <strain evidence="2 3">9006-11</strain>
    </source>
</reference>
<organism evidence="2 3">
    <name type="scientific">Grifola frondosa</name>
    <name type="common">Maitake</name>
    <name type="synonym">Polyporus frondosus</name>
    <dbReference type="NCBI Taxonomy" id="5627"/>
    <lineage>
        <taxon>Eukaryota</taxon>
        <taxon>Fungi</taxon>
        <taxon>Dikarya</taxon>
        <taxon>Basidiomycota</taxon>
        <taxon>Agaricomycotina</taxon>
        <taxon>Agaricomycetes</taxon>
        <taxon>Polyporales</taxon>
        <taxon>Grifolaceae</taxon>
        <taxon>Grifola</taxon>
    </lineage>
</organism>
<feature type="compositionally biased region" description="Polar residues" evidence="1">
    <location>
        <begin position="51"/>
        <end position="63"/>
    </location>
</feature>
<evidence type="ECO:0000256" key="1">
    <source>
        <dbReference type="SAM" id="MobiDB-lite"/>
    </source>
</evidence>
<feature type="compositionally biased region" description="Basic and acidic residues" evidence="1">
    <location>
        <begin position="85"/>
        <end position="99"/>
    </location>
</feature>
<dbReference type="Proteomes" id="UP000092993">
    <property type="component" value="Unassembled WGS sequence"/>
</dbReference>
<gene>
    <name evidence="2" type="ORF">A0H81_11097</name>
</gene>
<keyword evidence="3" id="KW-1185">Reference proteome</keyword>
<proteinExistence type="predicted"/>
<dbReference type="OrthoDB" id="2803886at2759"/>
<feature type="compositionally biased region" description="Basic and acidic residues" evidence="1">
    <location>
        <begin position="41"/>
        <end position="50"/>
    </location>
</feature>
<name>A0A1C7LXK9_GRIFR</name>
<evidence type="ECO:0000313" key="2">
    <source>
        <dbReference type="EMBL" id="OBZ68759.1"/>
    </source>
</evidence>
<accession>A0A1C7LXK9</accession>
<feature type="compositionally biased region" description="Polar residues" evidence="1">
    <location>
        <begin position="105"/>
        <end position="120"/>
    </location>
</feature>